<dbReference type="PANTHER" id="PTHR48111:SF1">
    <property type="entry name" value="TWO-COMPONENT RESPONSE REGULATOR ORR33"/>
    <property type="match status" value="1"/>
</dbReference>
<feature type="region of interest" description="Disordered" evidence="8">
    <location>
        <begin position="1"/>
        <end position="28"/>
    </location>
</feature>
<dbReference type="EMBL" id="BKAJ01000114">
    <property type="protein sequence ID" value="GEP58958.1"/>
    <property type="molecule type" value="Genomic_DNA"/>
</dbReference>
<dbReference type="SMART" id="SM00448">
    <property type="entry name" value="REC"/>
    <property type="match status" value="1"/>
</dbReference>
<dbReference type="GO" id="GO:0005829">
    <property type="term" value="C:cytosol"/>
    <property type="evidence" value="ECO:0007669"/>
    <property type="project" value="TreeGrafter"/>
</dbReference>
<proteinExistence type="predicted"/>
<evidence type="ECO:0000259" key="9">
    <source>
        <dbReference type="PROSITE" id="PS50110"/>
    </source>
</evidence>
<dbReference type="InterPro" id="IPR001867">
    <property type="entry name" value="OmpR/PhoB-type_DNA-bd"/>
</dbReference>
<evidence type="ECO:0000256" key="5">
    <source>
        <dbReference type="ARBA" id="ARBA00023163"/>
    </source>
</evidence>
<organism evidence="11 12">
    <name type="scientific">Reyranella soli</name>
    <dbReference type="NCBI Taxonomy" id="1230389"/>
    <lineage>
        <taxon>Bacteria</taxon>
        <taxon>Pseudomonadati</taxon>
        <taxon>Pseudomonadota</taxon>
        <taxon>Alphaproteobacteria</taxon>
        <taxon>Hyphomicrobiales</taxon>
        <taxon>Reyranellaceae</taxon>
        <taxon>Reyranella</taxon>
    </lineage>
</organism>
<evidence type="ECO:0000256" key="1">
    <source>
        <dbReference type="ARBA" id="ARBA00022553"/>
    </source>
</evidence>
<dbReference type="SUPFAM" id="SSF52172">
    <property type="entry name" value="CheY-like"/>
    <property type="match status" value="1"/>
</dbReference>
<dbReference type="InterPro" id="IPR039420">
    <property type="entry name" value="WalR-like"/>
</dbReference>
<keyword evidence="5" id="KW-0804">Transcription</keyword>
<dbReference type="SUPFAM" id="SSF46894">
    <property type="entry name" value="C-terminal effector domain of the bipartite response regulators"/>
    <property type="match status" value="1"/>
</dbReference>
<evidence type="ECO:0000256" key="3">
    <source>
        <dbReference type="ARBA" id="ARBA00023015"/>
    </source>
</evidence>
<evidence type="ECO:0000256" key="6">
    <source>
        <dbReference type="PROSITE-ProRule" id="PRU00169"/>
    </source>
</evidence>
<dbReference type="AlphaFoldDB" id="A0A512NJ32"/>
<dbReference type="PROSITE" id="PS50110">
    <property type="entry name" value="RESPONSE_REGULATORY"/>
    <property type="match status" value="1"/>
</dbReference>
<evidence type="ECO:0000313" key="12">
    <source>
        <dbReference type="Proteomes" id="UP000321058"/>
    </source>
</evidence>
<dbReference type="RefSeq" id="WP_170303474.1">
    <property type="nucleotide sequence ID" value="NZ_BKAJ01000114.1"/>
</dbReference>
<sequence length="282" mass="30889">MAFLGSAEKAAQDSERADTRPRSEPNLSAFDRVSTPVALVDDDPLYAEALAGDLRDRGFTVQAFWDGESLLAALQEGLRTELVLLDWTLPGMSGIAVLQALRGGGWEVPVVLLTGQSPVERELEALRHGAIDFVDKVRGIDVLTSRLRLLVGARPRPPEAVRCGDLVLHPGTARAEWRGHDIGLTLSEYKVVSTLVAAAGTPVSFRSIHDRVHYEGFISGSGERGYEVNVRGMMKRIRRKFSSVDQSFDAIGTVIASGYCWGPMPRHDRTSSDAEHPLDHRH</sequence>
<reference evidence="11 12" key="1">
    <citation type="submission" date="2019-07" db="EMBL/GenBank/DDBJ databases">
        <title>Whole genome shotgun sequence of Reyranella soli NBRC 108950.</title>
        <authorList>
            <person name="Hosoyama A."/>
            <person name="Uohara A."/>
            <person name="Ohji S."/>
            <person name="Ichikawa N."/>
        </authorList>
    </citation>
    <scope>NUCLEOTIDE SEQUENCE [LARGE SCALE GENOMIC DNA]</scope>
    <source>
        <strain evidence="11 12">NBRC 108950</strain>
    </source>
</reference>
<dbReference type="InterPro" id="IPR001789">
    <property type="entry name" value="Sig_transdc_resp-reg_receiver"/>
</dbReference>
<keyword evidence="2" id="KW-0902">Two-component regulatory system</keyword>
<feature type="domain" description="OmpR/PhoB-type" evidence="10">
    <location>
        <begin position="158"/>
        <end position="263"/>
    </location>
</feature>
<dbReference type="CDD" id="cd00156">
    <property type="entry name" value="REC"/>
    <property type="match status" value="1"/>
</dbReference>
<name>A0A512NJ32_9HYPH</name>
<accession>A0A512NJ32</accession>
<feature type="modified residue" description="4-aspartylphosphate" evidence="6">
    <location>
        <position position="86"/>
    </location>
</feature>
<keyword evidence="12" id="KW-1185">Reference proteome</keyword>
<evidence type="ECO:0000313" key="11">
    <source>
        <dbReference type="EMBL" id="GEP58958.1"/>
    </source>
</evidence>
<dbReference type="InterPro" id="IPR016032">
    <property type="entry name" value="Sig_transdc_resp-reg_C-effctor"/>
</dbReference>
<dbReference type="GO" id="GO:0000976">
    <property type="term" value="F:transcription cis-regulatory region binding"/>
    <property type="evidence" value="ECO:0007669"/>
    <property type="project" value="TreeGrafter"/>
</dbReference>
<evidence type="ECO:0000259" key="10">
    <source>
        <dbReference type="PROSITE" id="PS51755"/>
    </source>
</evidence>
<keyword evidence="3" id="KW-0805">Transcription regulation</keyword>
<dbReference type="SMART" id="SM00862">
    <property type="entry name" value="Trans_reg_C"/>
    <property type="match status" value="1"/>
</dbReference>
<dbReference type="PANTHER" id="PTHR48111">
    <property type="entry name" value="REGULATOR OF RPOS"/>
    <property type="match status" value="1"/>
</dbReference>
<protein>
    <submittedName>
        <fullName evidence="11">DNA-binding response regulator</fullName>
    </submittedName>
</protein>
<feature type="domain" description="Response regulatory" evidence="9">
    <location>
        <begin position="36"/>
        <end position="151"/>
    </location>
</feature>
<feature type="compositionally biased region" description="Basic and acidic residues" evidence="8">
    <location>
        <begin position="10"/>
        <end position="23"/>
    </location>
</feature>
<feature type="DNA-binding region" description="OmpR/PhoB-type" evidence="7">
    <location>
        <begin position="158"/>
        <end position="263"/>
    </location>
</feature>
<dbReference type="GO" id="GO:0032993">
    <property type="term" value="C:protein-DNA complex"/>
    <property type="evidence" value="ECO:0007669"/>
    <property type="project" value="TreeGrafter"/>
</dbReference>
<dbReference type="InterPro" id="IPR011006">
    <property type="entry name" value="CheY-like_superfamily"/>
</dbReference>
<dbReference type="GO" id="GO:0006355">
    <property type="term" value="P:regulation of DNA-templated transcription"/>
    <property type="evidence" value="ECO:0007669"/>
    <property type="project" value="InterPro"/>
</dbReference>
<comment type="caution">
    <text evidence="11">The sequence shown here is derived from an EMBL/GenBank/DDBJ whole genome shotgun (WGS) entry which is preliminary data.</text>
</comment>
<dbReference type="Gene3D" id="1.10.10.10">
    <property type="entry name" value="Winged helix-like DNA-binding domain superfamily/Winged helix DNA-binding domain"/>
    <property type="match status" value="1"/>
</dbReference>
<dbReference type="InterPro" id="IPR036388">
    <property type="entry name" value="WH-like_DNA-bd_sf"/>
</dbReference>
<keyword evidence="4 7" id="KW-0238">DNA-binding</keyword>
<evidence type="ECO:0000256" key="2">
    <source>
        <dbReference type="ARBA" id="ARBA00023012"/>
    </source>
</evidence>
<keyword evidence="1 6" id="KW-0597">Phosphoprotein</keyword>
<dbReference type="GO" id="GO:0000156">
    <property type="term" value="F:phosphorelay response regulator activity"/>
    <property type="evidence" value="ECO:0007669"/>
    <property type="project" value="TreeGrafter"/>
</dbReference>
<evidence type="ECO:0000256" key="7">
    <source>
        <dbReference type="PROSITE-ProRule" id="PRU01091"/>
    </source>
</evidence>
<dbReference type="Gene3D" id="3.40.50.2300">
    <property type="match status" value="1"/>
</dbReference>
<evidence type="ECO:0000256" key="4">
    <source>
        <dbReference type="ARBA" id="ARBA00023125"/>
    </source>
</evidence>
<dbReference type="Proteomes" id="UP000321058">
    <property type="component" value="Unassembled WGS sequence"/>
</dbReference>
<dbReference type="Pfam" id="PF00072">
    <property type="entry name" value="Response_reg"/>
    <property type="match status" value="1"/>
</dbReference>
<gene>
    <name evidence="11" type="ORF">RSO01_61240</name>
</gene>
<evidence type="ECO:0000256" key="8">
    <source>
        <dbReference type="SAM" id="MobiDB-lite"/>
    </source>
</evidence>
<dbReference type="PROSITE" id="PS51755">
    <property type="entry name" value="OMPR_PHOB"/>
    <property type="match status" value="1"/>
</dbReference>